<keyword evidence="1" id="KW-0472">Membrane</keyword>
<feature type="transmembrane region" description="Helical" evidence="1">
    <location>
        <begin position="12"/>
        <end position="34"/>
    </location>
</feature>
<gene>
    <name evidence="2" type="ORF">EZL74_03375</name>
</gene>
<dbReference type="InterPro" id="IPR021354">
    <property type="entry name" value="DUF2975"/>
</dbReference>
<feature type="transmembrane region" description="Helical" evidence="1">
    <location>
        <begin position="59"/>
        <end position="78"/>
    </location>
</feature>
<name>A0A4Q9Z3K7_9FLAO</name>
<accession>A0A4Q9Z3K7</accession>
<organism evidence="2 3">
    <name type="scientific">Flavobacterium silvisoli</name>
    <dbReference type="NCBI Taxonomy" id="2529433"/>
    <lineage>
        <taxon>Bacteria</taxon>
        <taxon>Pseudomonadati</taxon>
        <taxon>Bacteroidota</taxon>
        <taxon>Flavobacteriia</taxon>
        <taxon>Flavobacteriales</taxon>
        <taxon>Flavobacteriaceae</taxon>
        <taxon>Flavobacterium</taxon>
    </lineage>
</organism>
<dbReference type="EMBL" id="SJPE01000002">
    <property type="protein sequence ID" value="TBX70728.1"/>
    <property type="molecule type" value="Genomic_DNA"/>
</dbReference>
<dbReference type="AlphaFoldDB" id="A0A4Q9Z3K7"/>
<keyword evidence="1" id="KW-0812">Transmembrane</keyword>
<evidence type="ECO:0000256" key="1">
    <source>
        <dbReference type="SAM" id="Phobius"/>
    </source>
</evidence>
<protein>
    <submittedName>
        <fullName evidence="2">DUF2975 domain-containing protein</fullName>
    </submittedName>
</protein>
<proteinExistence type="predicted"/>
<dbReference type="RefSeq" id="WP_131475179.1">
    <property type="nucleotide sequence ID" value="NZ_SJPE01000002.1"/>
</dbReference>
<evidence type="ECO:0000313" key="3">
    <source>
        <dbReference type="Proteomes" id="UP000293300"/>
    </source>
</evidence>
<reference evidence="2 3" key="1">
    <citation type="submission" date="2019-02" db="EMBL/GenBank/DDBJ databases">
        <title>Flavobacterium sp. RD-2-33 isolated from forest soil.</title>
        <authorList>
            <person name="Chaudhary D.K."/>
        </authorList>
    </citation>
    <scope>NUCLEOTIDE SEQUENCE [LARGE SCALE GENOMIC DNA]</scope>
    <source>
        <strain evidence="2 3">RD-2-33</strain>
    </source>
</reference>
<sequence length="167" mass="19149">MKKLHLLKTIVDFIWIMSLFCYPLILVFAVMVLIDKEPFDIPITMMGTHVDINNTWGKLALALCLANFGLLLYAVYFFRKLLKSFSNREIFEGTTCHLLDKIGTLVMVSSFIYLLTDLISNLKHGDISIQFGYGPFLYLLALGLFFKVLSEVFTMAKTMKEENELTI</sequence>
<dbReference type="Pfam" id="PF11188">
    <property type="entry name" value="DUF2975"/>
    <property type="match status" value="1"/>
</dbReference>
<dbReference type="Proteomes" id="UP000293300">
    <property type="component" value="Unassembled WGS sequence"/>
</dbReference>
<keyword evidence="3" id="KW-1185">Reference proteome</keyword>
<dbReference type="OrthoDB" id="1448668at2"/>
<feature type="transmembrane region" description="Helical" evidence="1">
    <location>
        <begin position="98"/>
        <end position="116"/>
    </location>
</feature>
<keyword evidence="1" id="KW-1133">Transmembrane helix</keyword>
<feature type="transmembrane region" description="Helical" evidence="1">
    <location>
        <begin position="136"/>
        <end position="156"/>
    </location>
</feature>
<comment type="caution">
    <text evidence="2">The sequence shown here is derived from an EMBL/GenBank/DDBJ whole genome shotgun (WGS) entry which is preliminary data.</text>
</comment>
<evidence type="ECO:0000313" key="2">
    <source>
        <dbReference type="EMBL" id="TBX70728.1"/>
    </source>
</evidence>